<feature type="domain" description="NAA35-like TPR repeats" evidence="3">
    <location>
        <begin position="290"/>
        <end position="382"/>
    </location>
</feature>
<reference evidence="5" key="1">
    <citation type="submission" date="2016-11" db="UniProtKB">
        <authorList>
            <consortium name="WormBaseParasite"/>
        </authorList>
    </citation>
    <scope>IDENTIFICATION</scope>
</reference>
<dbReference type="PANTHER" id="PTHR21373">
    <property type="entry name" value="GLUCOSE REPRESSIBLE PROTEIN MAK10"/>
    <property type="match status" value="1"/>
</dbReference>
<dbReference type="WBParaSite" id="Hba_18795">
    <property type="protein sequence ID" value="Hba_18795"/>
    <property type="gene ID" value="Hba_18795"/>
</dbReference>
<evidence type="ECO:0000256" key="1">
    <source>
        <dbReference type="ARBA" id="ARBA00030494"/>
    </source>
</evidence>
<dbReference type="GO" id="GO:0031417">
    <property type="term" value="C:NatC complex"/>
    <property type="evidence" value="ECO:0007669"/>
    <property type="project" value="InterPro"/>
</dbReference>
<dbReference type="PANTHER" id="PTHR21373:SF0">
    <property type="entry name" value="N-ALPHA-ACETYLTRANSFERASE 35, NATC AUXILIARY SUBUNIT"/>
    <property type="match status" value="1"/>
</dbReference>
<feature type="transmembrane region" description="Helical" evidence="2">
    <location>
        <begin position="376"/>
        <end position="396"/>
    </location>
</feature>
<keyword evidence="2" id="KW-0812">Transmembrane</keyword>
<dbReference type="InterPro" id="IPR057982">
    <property type="entry name" value="TPR_NAA35"/>
</dbReference>
<feature type="transmembrane region" description="Helical" evidence="2">
    <location>
        <begin position="402"/>
        <end position="424"/>
    </location>
</feature>
<sequence length="498" mass="57317">MEVPVSELRELLGHALRAVDSCETQDSFVCGQSEDITQRFFDDCSQPNRVHPLKHPVFASLSHAFSHIVFMVRNIIQNASVYEEEDFNSHLPFSCISMFSQSEVIDLLYKTEMDLSIEAALEVSYLYYIYLYSFFCPSTSVFFQKNAEKRDVILSIVARLEFIRLFIVTISLLVPPQNKEPELELNEVASLNANGFRPNIENAVTSATRMIALSSKFLETMHLGISWPENVTKDGDFGWLTAFEPELNRRYMPSTFPRLTEIFRREIALPHLHRMSCKIHFIASQTENHIEDVSTLIEFMKWFNYDESCTLTRSILQLVLFPLDDNILGVHPTAGLVENALRNSVLPFVFIPNTAASKDDACRKVVEDFTMNTTRVMLSLFQNFVIATIILLMQILHSPHLLFLKHLILLPIIWSLVSVLNYLLRMNIHTCIESDMHSKKKKNKKKIKNRPSIEEHIRMRVAIGHDQMILRCGHCRLSEAIVRISVALRKLGKINVRL</sequence>
<evidence type="ECO:0000313" key="4">
    <source>
        <dbReference type="Proteomes" id="UP000095283"/>
    </source>
</evidence>
<protein>
    <recommendedName>
        <fullName evidence="1">Protein MAK10 homolog</fullName>
    </recommendedName>
</protein>
<dbReference type="Pfam" id="PF25789">
    <property type="entry name" value="TPR_NAA35"/>
    <property type="match status" value="1"/>
</dbReference>
<dbReference type="InterPro" id="IPR007244">
    <property type="entry name" value="Naa35_N"/>
</dbReference>
<organism evidence="4 5">
    <name type="scientific">Heterorhabditis bacteriophora</name>
    <name type="common">Entomopathogenic nematode worm</name>
    <dbReference type="NCBI Taxonomy" id="37862"/>
    <lineage>
        <taxon>Eukaryota</taxon>
        <taxon>Metazoa</taxon>
        <taxon>Ecdysozoa</taxon>
        <taxon>Nematoda</taxon>
        <taxon>Chromadorea</taxon>
        <taxon>Rhabditida</taxon>
        <taxon>Rhabditina</taxon>
        <taxon>Rhabditomorpha</taxon>
        <taxon>Strongyloidea</taxon>
        <taxon>Heterorhabditidae</taxon>
        <taxon>Heterorhabditis</taxon>
    </lineage>
</organism>
<keyword evidence="2" id="KW-1133">Transmembrane helix</keyword>
<feature type="transmembrane region" description="Helical" evidence="2">
    <location>
        <begin position="125"/>
        <end position="144"/>
    </location>
</feature>
<name>A0A1I7XMS4_HETBA</name>
<proteinExistence type="predicted"/>
<keyword evidence="4" id="KW-1185">Reference proteome</keyword>
<dbReference type="AlphaFoldDB" id="A0A1I7XMS4"/>
<evidence type="ECO:0000259" key="3">
    <source>
        <dbReference type="Pfam" id="PF25789"/>
    </source>
</evidence>
<dbReference type="Proteomes" id="UP000095283">
    <property type="component" value="Unplaced"/>
</dbReference>
<evidence type="ECO:0000256" key="2">
    <source>
        <dbReference type="SAM" id="Phobius"/>
    </source>
</evidence>
<accession>A0A1I7XMS4</accession>
<evidence type="ECO:0000313" key="5">
    <source>
        <dbReference type="WBParaSite" id="Hba_18795"/>
    </source>
</evidence>
<keyword evidence="2" id="KW-0472">Membrane</keyword>